<evidence type="ECO:0000313" key="3">
    <source>
        <dbReference type="Proteomes" id="UP001596157"/>
    </source>
</evidence>
<feature type="compositionally biased region" description="Polar residues" evidence="1">
    <location>
        <begin position="1"/>
        <end position="10"/>
    </location>
</feature>
<sequence length="198" mass="21059">MTLPRNTTVPAANHQPVHHHPSYLHPELADLAAARDFYRARMGWESVISGSELRLPLTMGMVGIRMSPLLAARVLPCFAEAGAAAPAVTIGSPPVVVLLADANGRWYSQSDMPDGVALLRAPVELPLPPSRVGDVPVRWSGTPDLGTGFLPLAEGVLQVVRTVLGLVEPRPKVRKGRLTSPWPPCAPGSRSPVPQSKG</sequence>
<protein>
    <recommendedName>
        <fullName evidence="4">VOC domain-containing protein</fullName>
    </recommendedName>
</protein>
<name>A0ABW0EUA8_9PSEU</name>
<proteinExistence type="predicted"/>
<dbReference type="EMBL" id="JBHSKF010000012">
    <property type="protein sequence ID" value="MFC5289825.1"/>
    <property type="molecule type" value="Genomic_DNA"/>
</dbReference>
<feature type="region of interest" description="Disordered" evidence="1">
    <location>
        <begin position="174"/>
        <end position="198"/>
    </location>
</feature>
<organism evidence="2 3">
    <name type="scientific">Actinokineospora guangxiensis</name>
    <dbReference type="NCBI Taxonomy" id="1490288"/>
    <lineage>
        <taxon>Bacteria</taxon>
        <taxon>Bacillati</taxon>
        <taxon>Actinomycetota</taxon>
        <taxon>Actinomycetes</taxon>
        <taxon>Pseudonocardiales</taxon>
        <taxon>Pseudonocardiaceae</taxon>
        <taxon>Actinokineospora</taxon>
    </lineage>
</organism>
<evidence type="ECO:0000256" key="1">
    <source>
        <dbReference type="SAM" id="MobiDB-lite"/>
    </source>
</evidence>
<keyword evidence="3" id="KW-1185">Reference proteome</keyword>
<evidence type="ECO:0000313" key="2">
    <source>
        <dbReference type="EMBL" id="MFC5289825.1"/>
    </source>
</evidence>
<feature type="region of interest" description="Disordered" evidence="1">
    <location>
        <begin position="1"/>
        <end position="21"/>
    </location>
</feature>
<reference evidence="3" key="1">
    <citation type="journal article" date="2019" name="Int. J. Syst. Evol. Microbiol.">
        <title>The Global Catalogue of Microorganisms (GCM) 10K type strain sequencing project: providing services to taxonomists for standard genome sequencing and annotation.</title>
        <authorList>
            <consortium name="The Broad Institute Genomics Platform"/>
            <consortium name="The Broad Institute Genome Sequencing Center for Infectious Disease"/>
            <person name="Wu L."/>
            <person name="Ma J."/>
        </authorList>
    </citation>
    <scope>NUCLEOTIDE SEQUENCE [LARGE SCALE GENOMIC DNA]</scope>
    <source>
        <strain evidence="3">CCUG 59778</strain>
    </source>
</reference>
<dbReference type="Proteomes" id="UP001596157">
    <property type="component" value="Unassembled WGS sequence"/>
</dbReference>
<gene>
    <name evidence="2" type="ORF">ACFPM7_22455</name>
</gene>
<accession>A0ABW0EUA8</accession>
<comment type="caution">
    <text evidence="2">The sequence shown here is derived from an EMBL/GenBank/DDBJ whole genome shotgun (WGS) entry which is preliminary data.</text>
</comment>
<dbReference type="RefSeq" id="WP_378249680.1">
    <property type="nucleotide sequence ID" value="NZ_JBHSKF010000012.1"/>
</dbReference>
<evidence type="ECO:0008006" key="4">
    <source>
        <dbReference type="Google" id="ProtNLM"/>
    </source>
</evidence>